<protein>
    <submittedName>
        <fullName evidence="1">Uncharacterized protein</fullName>
    </submittedName>
</protein>
<organism evidence="1 2">
    <name type="scientific">Candidatus Brachybacterium intestinipullorum</name>
    <dbReference type="NCBI Taxonomy" id="2838512"/>
    <lineage>
        <taxon>Bacteria</taxon>
        <taxon>Bacillati</taxon>
        <taxon>Actinomycetota</taxon>
        <taxon>Actinomycetes</taxon>
        <taxon>Micrococcales</taxon>
        <taxon>Dermabacteraceae</taxon>
        <taxon>Brachybacterium</taxon>
    </lineage>
</organism>
<comment type="caution">
    <text evidence="1">The sequence shown here is derived from an EMBL/GenBank/DDBJ whole genome shotgun (WGS) entry which is preliminary data.</text>
</comment>
<reference evidence="1" key="1">
    <citation type="journal article" date="2021" name="PeerJ">
        <title>Extensive microbial diversity within the chicken gut microbiome revealed by metagenomics and culture.</title>
        <authorList>
            <person name="Gilroy R."/>
            <person name="Ravi A."/>
            <person name="Getino M."/>
            <person name="Pursley I."/>
            <person name="Horton D.L."/>
            <person name="Alikhan N.F."/>
            <person name="Baker D."/>
            <person name="Gharbi K."/>
            <person name="Hall N."/>
            <person name="Watson M."/>
            <person name="Adriaenssens E.M."/>
            <person name="Foster-Nyarko E."/>
            <person name="Jarju S."/>
            <person name="Secka A."/>
            <person name="Antonio M."/>
            <person name="Oren A."/>
            <person name="Chaudhuri R.R."/>
            <person name="La Ragione R."/>
            <person name="Hildebrand F."/>
            <person name="Pallen M.J."/>
        </authorList>
    </citation>
    <scope>NUCLEOTIDE SEQUENCE</scope>
    <source>
        <strain evidence="1">CHK130-7132</strain>
    </source>
</reference>
<dbReference type="Proteomes" id="UP000823854">
    <property type="component" value="Unassembled WGS sequence"/>
</dbReference>
<reference evidence="1" key="2">
    <citation type="submission" date="2021-04" db="EMBL/GenBank/DDBJ databases">
        <authorList>
            <person name="Gilroy R."/>
        </authorList>
    </citation>
    <scope>NUCLEOTIDE SEQUENCE</scope>
    <source>
        <strain evidence="1">CHK130-7132</strain>
    </source>
</reference>
<gene>
    <name evidence="1" type="ORF">H9932_14065</name>
</gene>
<dbReference type="InterPro" id="IPR036514">
    <property type="entry name" value="SGNH_hydro_sf"/>
</dbReference>
<dbReference type="EMBL" id="DWWC01000296">
    <property type="protein sequence ID" value="HJC70785.1"/>
    <property type="molecule type" value="Genomic_DNA"/>
</dbReference>
<dbReference type="AlphaFoldDB" id="A0A9D2Q4K4"/>
<sequence>MFSAPLPVYHLGDSHVRYFKKAAKLGLLSPHELSGVEVGGATAVGMRNPNAKTNALGRFRDWIRDKPRKAIVVLHLGEVDCGYVIWYRADKYDEPVEQQMRNSIDAYFEFVDELRGLGFRRIIITGATLPTITDDDQVGEVVAKRSSITATQRERTDLTLRYNAALRHEAEARSLPYVDIDDDVLDPGTGVVDERMRNPNPKDHHMNGPVAAVHWARALRGAIATYQAPARAPRTWACTHDTYLKAYPGHSKEMPADMRVRVAAGDVVSGDAVREKGQYTVVRDARINGEPYPLLSLLHTHHYGPAIRAPRSSASTTGRLGRLLGLWRRHDEAPPRDVAS</sequence>
<evidence type="ECO:0000313" key="2">
    <source>
        <dbReference type="Proteomes" id="UP000823854"/>
    </source>
</evidence>
<evidence type="ECO:0000313" key="1">
    <source>
        <dbReference type="EMBL" id="HJC70785.1"/>
    </source>
</evidence>
<dbReference type="SUPFAM" id="SSF52266">
    <property type="entry name" value="SGNH hydrolase"/>
    <property type="match status" value="1"/>
</dbReference>
<dbReference type="Gene3D" id="3.40.50.1110">
    <property type="entry name" value="SGNH hydrolase"/>
    <property type="match status" value="1"/>
</dbReference>
<accession>A0A9D2Q4K4</accession>
<name>A0A9D2Q4K4_9MICO</name>
<proteinExistence type="predicted"/>